<proteinExistence type="predicted"/>
<gene>
    <name evidence="1" type="ORF">SAMN04487974_13011</name>
</gene>
<accession>A0A1G8AH24</accession>
<evidence type="ECO:0000313" key="1">
    <source>
        <dbReference type="EMBL" id="SDH20197.1"/>
    </source>
</evidence>
<dbReference type="EMBL" id="FNCS01000030">
    <property type="protein sequence ID" value="SDH20197.1"/>
    <property type="molecule type" value="Genomic_DNA"/>
</dbReference>
<reference evidence="1 2" key="1">
    <citation type="submission" date="2016-10" db="EMBL/GenBank/DDBJ databases">
        <authorList>
            <person name="de Groot N.N."/>
        </authorList>
    </citation>
    <scope>NUCLEOTIDE SEQUENCE [LARGE SCALE GENOMIC DNA]</scope>
    <source>
        <strain evidence="1 2">CGMCC 1.10267</strain>
    </source>
</reference>
<dbReference type="Gene3D" id="3.40.50.1820">
    <property type="entry name" value="alpha/beta hydrolase"/>
    <property type="match status" value="1"/>
</dbReference>
<dbReference type="SUPFAM" id="SSF53474">
    <property type="entry name" value="alpha/beta-Hydrolases"/>
    <property type="match status" value="1"/>
</dbReference>
<sequence length="55" mass="6254">MIYGDRDVIPKSERLADFVAHVEGVSLDCGHWIQEEKPEDTNQVILNWLAQKSAT</sequence>
<protein>
    <submittedName>
        <fullName evidence="1">Uncharacterized protein</fullName>
    </submittedName>
</protein>
<organism evidence="1 2">
    <name type="scientific">Pelagibacterium luteolum</name>
    <dbReference type="NCBI Taxonomy" id="440168"/>
    <lineage>
        <taxon>Bacteria</taxon>
        <taxon>Pseudomonadati</taxon>
        <taxon>Pseudomonadota</taxon>
        <taxon>Alphaproteobacteria</taxon>
        <taxon>Hyphomicrobiales</taxon>
        <taxon>Devosiaceae</taxon>
        <taxon>Pelagibacterium</taxon>
    </lineage>
</organism>
<keyword evidence="2" id="KW-1185">Reference proteome</keyword>
<dbReference type="STRING" id="440168.SAMN04487974_13011"/>
<evidence type="ECO:0000313" key="2">
    <source>
        <dbReference type="Proteomes" id="UP000199495"/>
    </source>
</evidence>
<name>A0A1G8AH24_9HYPH</name>
<dbReference type="Proteomes" id="UP000199495">
    <property type="component" value="Unassembled WGS sequence"/>
</dbReference>
<dbReference type="AlphaFoldDB" id="A0A1G8AH24"/>
<dbReference type="InterPro" id="IPR029058">
    <property type="entry name" value="AB_hydrolase_fold"/>
</dbReference>